<dbReference type="EMBL" id="CP155571">
    <property type="protein sequence ID" value="XFO71424.1"/>
    <property type="molecule type" value="Genomic_DNA"/>
</dbReference>
<evidence type="ECO:0000313" key="1">
    <source>
        <dbReference type="EMBL" id="XFO71424.1"/>
    </source>
</evidence>
<gene>
    <name evidence="1" type="ORF">SPACI_014390</name>
</gene>
<dbReference type="Proteomes" id="UP000216052">
    <property type="component" value="Chromosome"/>
</dbReference>
<dbReference type="Gene3D" id="1.10.260.40">
    <property type="entry name" value="lambda repressor-like DNA-binding domains"/>
    <property type="match status" value="1"/>
</dbReference>
<evidence type="ECO:0008006" key="3">
    <source>
        <dbReference type="Google" id="ProtNLM"/>
    </source>
</evidence>
<keyword evidence="2" id="KW-1185">Reference proteome</keyword>
<protein>
    <recommendedName>
        <fullName evidence="3">HTH cro/C1-type domain-containing protein</fullName>
    </recommendedName>
</protein>
<organism evidence="1 2">
    <name type="scientific">Sporomusa acidovorans (strain ATCC 49682 / DSM 3132 / Mol)</name>
    <dbReference type="NCBI Taxonomy" id="1123286"/>
    <lineage>
        <taxon>Bacteria</taxon>
        <taxon>Bacillati</taxon>
        <taxon>Bacillota</taxon>
        <taxon>Negativicutes</taxon>
        <taxon>Selenomonadales</taxon>
        <taxon>Sporomusaceae</taxon>
        <taxon>Sporomusa</taxon>
    </lineage>
</organism>
<sequence length="145" mass="16243">MEISTNGLAEILKNAKDISSFLQENESYITNPTLQEYLKKLLLLKGLKRQDVIKNAQLDSNYINQLFSGIKTNPSRNQTLSLAFGFGLNNEETARLLKIAGVGALYPKNKRDAVIIHSLENGNSIMQTNEILNSLEIETLANYKK</sequence>
<name>A0ABZ3IZA5_SPOA4</name>
<dbReference type="InterPro" id="IPR010982">
    <property type="entry name" value="Lambda_DNA-bd_dom_sf"/>
</dbReference>
<accession>A0ABZ3IZA5</accession>
<reference evidence="1" key="1">
    <citation type="submission" date="2024-05" db="EMBL/GenBank/DDBJ databases">
        <title>Isolation and characterization of Sporomusa carbonis sp. nov., a carboxydotrophic hydrogenogen in the genus of Sporomusa isolated from a charcoal burning pile.</title>
        <authorList>
            <person name="Boeer T."/>
            <person name="Rosenbaum F."/>
            <person name="Eysell L."/>
            <person name="Mueller V."/>
            <person name="Daniel R."/>
            <person name="Poehlein A."/>
        </authorList>
    </citation>
    <scope>NUCLEOTIDE SEQUENCE [LARGE SCALE GENOMIC DNA]</scope>
    <source>
        <strain evidence="1">DSM 3132</strain>
    </source>
</reference>
<evidence type="ECO:0000313" key="2">
    <source>
        <dbReference type="Proteomes" id="UP000216052"/>
    </source>
</evidence>
<proteinExistence type="predicted"/>
<dbReference type="RefSeq" id="WP_093795875.1">
    <property type="nucleotide sequence ID" value="NZ_CP155571.1"/>
</dbReference>